<dbReference type="PANTHER" id="PTHR33375:SF1">
    <property type="entry name" value="CHROMOSOME-PARTITIONING PROTEIN PARB-RELATED"/>
    <property type="match status" value="1"/>
</dbReference>
<feature type="compositionally biased region" description="Basic and acidic residues" evidence="1">
    <location>
        <begin position="127"/>
        <end position="137"/>
    </location>
</feature>
<accession>A0A518BSK4</accession>
<evidence type="ECO:0000313" key="3">
    <source>
        <dbReference type="EMBL" id="QDU69950.1"/>
    </source>
</evidence>
<keyword evidence="4" id="KW-1185">Reference proteome</keyword>
<dbReference type="SUPFAM" id="SSF110849">
    <property type="entry name" value="ParB/Sulfiredoxin"/>
    <property type="match status" value="1"/>
</dbReference>
<dbReference type="InterPro" id="IPR050336">
    <property type="entry name" value="Chromosome_partition/occlusion"/>
</dbReference>
<dbReference type="Gene3D" id="3.90.1530.10">
    <property type="entry name" value="Conserved hypothetical protein from pyrococcus furiosus pfu- 392566-001, ParB domain"/>
    <property type="match status" value="1"/>
</dbReference>
<gene>
    <name evidence="3" type="primary">noc</name>
    <name evidence="3" type="ORF">Pla133_50730</name>
</gene>
<reference evidence="3 4" key="1">
    <citation type="submission" date="2019-02" db="EMBL/GenBank/DDBJ databases">
        <title>Deep-cultivation of Planctomycetes and their phenomic and genomic characterization uncovers novel biology.</title>
        <authorList>
            <person name="Wiegand S."/>
            <person name="Jogler M."/>
            <person name="Boedeker C."/>
            <person name="Pinto D."/>
            <person name="Vollmers J."/>
            <person name="Rivas-Marin E."/>
            <person name="Kohn T."/>
            <person name="Peeters S.H."/>
            <person name="Heuer A."/>
            <person name="Rast P."/>
            <person name="Oberbeckmann S."/>
            <person name="Bunk B."/>
            <person name="Jeske O."/>
            <person name="Meyerdierks A."/>
            <person name="Storesund J.E."/>
            <person name="Kallscheuer N."/>
            <person name="Luecker S."/>
            <person name="Lage O.M."/>
            <person name="Pohl T."/>
            <person name="Merkel B.J."/>
            <person name="Hornburger P."/>
            <person name="Mueller R.-W."/>
            <person name="Bruemmer F."/>
            <person name="Labrenz M."/>
            <person name="Spormann A.M."/>
            <person name="Op den Camp H."/>
            <person name="Overmann J."/>
            <person name="Amann R."/>
            <person name="Jetten M.S.M."/>
            <person name="Mascher T."/>
            <person name="Medema M.H."/>
            <person name="Devos D.P."/>
            <person name="Kaster A.-K."/>
            <person name="Ovreas L."/>
            <person name="Rohde M."/>
            <person name="Galperin M.Y."/>
            <person name="Jogler C."/>
        </authorList>
    </citation>
    <scope>NUCLEOTIDE SEQUENCE [LARGE SCALE GENOMIC DNA]</scope>
    <source>
        <strain evidence="3 4">Pla133</strain>
    </source>
</reference>
<proteinExistence type="predicted"/>
<protein>
    <submittedName>
        <fullName evidence="3">Nucleoid occlusion protein</fullName>
    </submittedName>
</protein>
<dbReference type="InterPro" id="IPR003115">
    <property type="entry name" value="ParB_N"/>
</dbReference>
<dbReference type="AlphaFoldDB" id="A0A518BSK4"/>
<dbReference type="EMBL" id="CP036287">
    <property type="protein sequence ID" value="QDU69950.1"/>
    <property type="molecule type" value="Genomic_DNA"/>
</dbReference>
<dbReference type="RefSeq" id="WP_145070325.1">
    <property type="nucleotide sequence ID" value="NZ_CP036287.1"/>
</dbReference>
<dbReference type="SMART" id="SM00470">
    <property type="entry name" value="ParB"/>
    <property type="match status" value="1"/>
</dbReference>
<dbReference type="InterPro" id="IPR036086">
    <property type="entry name" value="ParB/Sulfiredoxin_sf"/>
</dbReference>
<dbReference type="Pfam" id="PF02195">
    <property type="entry name" value="ParB_N"/>
    <property type="match status" value="1"/>
</dbReference>
<dbReference type="GO" id="GO:0007059">
    <property type="term" value="P:chromosome segregation"/>
    <property type="evidence" value="ECO:0007669"/>
    <property type="project" value="TreeGrafter"/>
</dbReference>
<evidence type="ECO:0000259" key="2">
    <source>
        <dbReference type="SMART" id="SM00470"/>
    </source>
</evidence>
<dbReference type="GO" id="GO:0005694">
    <property type="term" value="C:chromosome"/>
    <property type="evidence" value="ECO:0007669"/>
    <property type="project" value="TreeGrafter"/>
</dbReference>
<feature type="domain" description="ParB-like N-terminal" evidence="2">
    <location>
        <begin position="4"/>
        <end position="87"/>
    </location>
</feature>
<dbReference type="Proteomes" id="UP000316921">
    <property type="component" value="Chromosome"/>
</dbReference>
<evidence type="ECO:0000313" key="4">
    <source>
        <dbReference type="Proteomes" id="UP000316921"/>
    </source>
</evidence>
<feature type="region of interest" description="Disordered" evidence="1">
    <location>
        <begin position="116"/>
        <end position="144"/>
    </location>
</feature>
<organism evidence="3 4">
    <name type="scientific">Engelhardtia mirabilis</name>
    <dbReference type="NCBI Taxonomy" id="2528011"/>
    <lineage>
        <taxon>Bacteria</taxon>
        <taxon>Pseudomonadati</taxon>
        <taxon>Planctomycetota</taxon>
        <taxon>Planctomycetia</taxon>
        <taxon>Planctomycetia incertae sedis</taxon>
        <taxon>Engelhardtia</taxon>
    </lineage>
</organism>
<sequence length="296" mass="33123">MHVTTAKLAEIKLTSQYLRLDTDVSALKKSVESVGLIHPVTVNQDRELLAGARRFQAVRELGWEELPVQVVDRDSLAQELISIDENLVRSPLGPIELERYLNRGREIYEALHPDANKVDLSADEPTAEQKLERREQEAQDEDSFAAVTAQKTGLSKAVIQGAIKRDALASDEVKRARSEGELNATATNEVIKLDRETQAKVLPLIAGKTAAETRRIVAAARAGGLDAAVEESEQVVPLPREYREMLAPVKRVNKSISRILIEELRYEGPQQRKINNELMTLKNNLVQYFRMVGIEK</sequence>
<dbReference type="KEGG" id="pbap:Pla133_50730"/>
<dbReference type="PANTHER" id="PTHR33375">
    <property type="entry name" value="CHROMOSOME-PARTITIONING PROTEIN PARB-RELATED"/>
    <property type="match status" value="1"/>
</dbReference>
<name>A0A518BSK4_9BACT</name>
<evidence type="ECO:0000256" key="1">
    <source>
        <dbReference type="SAM" id="MobiDB-lite"/>
    </source>
</evidence>